<evidence type="ECO:0000256" key="2">
    <source>
        <dbReference type="SAM" id="Coils"/>
    </source>
</evidence>
<organism evidence="5 6">
    <name type="scientific">Tanacetum coccineum</name>
    <dbReference type="NCBI Taxonomy" id="301880"/>
    <lineage>
        <taxon>Eukaryota</taxon>
        <taxon>Viridiplantae</taxon>
        <taxon>Streptophyta</taxon>
        <taxon>Embryophyta</taxon>
        <taxon>Tracheophyta</taxon>
        <taxon>Spermatophyta</taxon>
        <taxon>Magnoliopsida</taxon>
        <taxon>eudicotyledons</taxon>
        <taxon>Gunneridae</taxon>
        <taxon>Pentapetalae</taxon>
        <taxon>asterids</taxon>
        <taxon>campanulids</taxon>
        <taxon>Asterales</taxon>
        <taxon>Asteraceae</taxon>
        <taxon>Asteroideae</taxon>
        <taxon>Anthemideae</taxon>
        <taxon>Anthemidinae</taxon>
        <taxon>Tanacetum</taxon>
    </lineage>
</organism>
<proteinExistence type="predicted"/>
<name>A0ABQ4XYD9_9ASTR</name>
<dbReference type="InterPro" id="IPR001878">
    <property type="entry name" value="Znf_CCHC"/>
</dbReference>
<sequence>MHNNIMAVGPYTPTTVIIPAVHATDNSPAVPERTTVETVLNMSPENKAHFESENEAIHLILTGIGDEIISTVDACKTAHEMWEAIERLQQFNVQFLQQLQPEWSRFVTIVKQQHKLDEVSYHKLFDILKQYQKEVNELRAERIAKNANPLALVATAQPYQDPYYQTSKSHKSSAPTSKASLPTRSHATTRHKGKETAKPITPPSESASEEDSDPEQAQKDKEMQKILALNAKYFKKLYKPTNNNLKTSSNTRNKNVDTTSRYKNDNQSGQFGNQRTMTVAGARETVGGHVVQQSGIQCFNCKEFGHFAKECRKPKRVKDSTYHKEKMLLCKQAEKGVQLQAEQSDWLADTDEEIDEQELEARYQPIWQSQEVPNADLGNDFKPLEQVQYDTRYNVFANEIQHSEQSESISNTCVVETGDSNVIPDSPDMCDNDIQNDQNDVECDDERVALANLIANLKLVSLMTTHTHKIQKAIKEIKHKTLAHELT</sequence>
<feature type="coiled-coil region" evidence="2">
    <location>
        <begin position="121"/>
        <end position="148"/>
    </location>
</feature>
<dbReference type="Proteomes" id="UP001151760">
    <property type="component" value="Unassembled WGS sequence"/>
</dbReference>
<keyword evidence="6" id="KW-1185">Reference proteome</keyword>
<feature type="domain" description="CCHC-type" evidence="4">
    <location>
        <begin position="298"/>
        <end position="313"/>
    </location>
</feature>
<dbReference type="PROSITE" id="PS50158">
    <property type="entry name" value="ZF_CCHC"/>
    <property type="match status" value="1"/>
</dbReference>
<gene>
    <name evidence="5" type="ORF">Tco_0703235</name>
</gene>
<feature type="region of interest" description="Disordered" evidence="3">
    <location>
        <begin position="240"/>
        <end position="272"/>
    </location>
</feature>
<evidence type="ECO:0000313" key="6">
    <source>
        <dbReference type="Proteomes" id="UP001151760"/>
    </source>
</evidence>
<keyword evidence="1" id="KW-0479">Metal-binding</keyword>
<dbReference type="EMBL" id="BQNB010009931">
    <property type="protein sequence ID" value="GJS70394.1"/>
    <property type="molecule type" value="Genomic_DNA"/>
</dbReference>
<dbReference type="SUPFAM" id="SSF57756">
    <property type="entry name" value="Retrovirus zinc finger-like domains"/>
    <property type="match status" value="1"/>
</dbReference>
<keyword evidence="1" id="KW-0862">Zinc</keyword>
<reference evidence="5" key="2">
    <citation type="submission" date="2022-01" db="EMBL/GenBank/DDBJ databases">
        <authorList>
            <person name="Yamashiro T."/>
            <person name="Shiraishi A."/>
            <person name="Satake H."/>
            <person name="Nakayama K."/>
        </authorList>
    </citation>
    <scope>NUCLEOTIDE SEQUENCE</scope>
</reference>
<dbReference type="InterPro" id="IPR036875">
    <property type="entry name" value="Znf_CCHC_sf"/>
</dbReference>
<keyword evidence="1" id="KW-0863">Zinc-finger</keyword>
<evidence type="ECO:0000313" key="5">
    <source>
        <dbReference type="EMBL" id="GJS70394.1"/>
    </source>
</evidence>
<evidence type="ECO:0000256" key="1">
    <source>
        <dbReference type="PROSITE-ProRule" id="PRU00047"/>
    </source>
</evidence>
<dbReference type="Pfam" id="PF00098">
    <property type="entry name" value="zf-CCHC"/>
    <property type="match status" value="1"/>
</dbReference>
<comment type="caution">
    <text evidence="5">The sequence shown here is derived from an EMBL/GenBank/DDBJ whole genome shotgun (WGS) entry which is preliminary data.</text>
</comment>
<feature type="compositionally biased region" description="Polar residues" evidence="3">
    <location>
        <begin position="163"/>
        <end position="186"/>
    </location>
</feature>
<keyword evidence="2" id="KW-0175">Coiled coil</keyword>
<accession>A0ABQ4XYD9</accession>
<evidence type="ECO:0000256" key="3">
    <source>
        <dbReference type="SAM" id="MobiDB-lite"/>
    </source>
</evidence>
<dbReference type="SMART" id="SM00343">
    <property type="entry name" value="ZnF_C2HC"/>
    <property type="match status" value="1"/>
</dbReference>
<reference evidence="5" key="1">
    <citation type="journal article" date="2022" name="Int. J. Mol. Sci.">
        <title>Draft Genome of Tanacetum Coccineum: Genomic Comparison of Closely Related Tanacetum-Family Plants.</title>
        <authorList>
            <person name="Yamashiro T."/>
            <person name="Shiraishi A."/>
            <person name="Nakayama K."/>
            <person name="Satake H."/>
        </authorList>
    </citation>
    <scope>NUCLEOTIDE SEQUENCE</scope>
</reference>
<feature type="region of interest" description="Disordered" evidence="3">
    <location>
        <begin position="163"/>
        <end position="219"/>
    </location>
</feature>
<dbReference type="Gene3D" id="4.10.60.10">
    <property type="entry name" value="Zinc finger, CCHC-type"/>
    <property type="match status" value="1"/>
</dbReference>
<evidence type="ECO:0000259" key="4">
    <source>
        <dbReference type="PROSITE" id="PS50158"/>
    </source>
</evidence>
<protein>
    <submittedName>
        <fullName evidence="5">Retrovirus-related pol polyprotein from transposon TNT 1-94</fullName>
    </submittedName>
</protein>